<dbReference type="AlphaFoldDB" id="A0A3B0CNI6"/>
<gene>
    <name evidence="2" type="ORF">D7M11_07235</name>
</gene>
<protein>
    <submittedName>
        <fullName evidence="2">Uncharacterized protein</fullName>
    </submittedName>
</protein>
<name>A0A3B0CNI6_9BACL</name>
<comment type="caution">
    <text evidence="2">The sequence shown here is derived from an EMBL/GenBank/DDBJ whole genome shotgun (WGS) entry which is preliminary data.</text>
</comment>
<feature type="coiled-coil region" evidence="1">
    <location>
        <begin position="12"/>
        <end position="111"/>
    </location>
</feature>
<sequence length="312" mass="35430">MWETLNQRLEEANEKRQLKLKWERKLAGAEARIRELQRSLPGLELQLERENRDVEQLTKLSLTNLFHTILRSKEEQLELERQQALQAALRLQEAKEQLAELERERAAAGAGLADVRLAEDEYAALLHEKEAALLAHSPQLAGRVRELDADIESELGKLAELREAEDAGNRALALLRRAAESLSKAEGWGKWDMLGGGTISTYIKHGHIDDARSIVQEAQRKTRQFEKELADVGRHAGVRFDISGGLEFADYFFDGLITDWIVQGKIERSLEQVQAARRKLDRVVTELERERKTAEASLTSLRARRAGMIEQA</sequence>
<keyword evidence="3" id="KW-1185">Reference proteome</keyword>
<reference evidence="2 3" key="1">
    <citation type="journal article" date="2007" name="Int. J. Syst. Evol. Microbiol.">
        <title>Paenibacillus ginsengarvi sp. nov., isolated from soil from ginseng cultivation.</title>
        <authorList>
            <person name="Yoon M.H."/>
            <person name="Ten L.N."/>
            <person name="Im W.T."/>
        </authorList>
    </citation>
    <scope>NUCLEOTIDE SEQUENCE [LARGE SCALE GENOMIC DNA]</scope>
    <source>
        <strain evidence="2 3">KCTC 13059</strain>
    </source>
</reference>
<proteinExistence type="predicted"/>
<feature type="coiled-coil region" evidence="1">
    <location>
        <begin position="266"/>
        <end position="304"/>
    </location>
</feature>
<evidence type="ECO:0000256" key="1">
    <source>
        <dbReference type="SAM" id="Coils"/>
    </source>
</evidence>
<dbReference type="OrthoDB" id="3540923at2"/>
<accession>A0A3B0CNI6</accession>
<dbReference type="EMBL" id="RBAH01000004">
    <property type="protein sequence ID" value="RKN85476.1"/>
    <property type="molecule type" value="Genomic_DNA"/>
</dbReference>
<keyword evidence="1" id="KW-0175">Coiled coil</keyword>
<evidence type="ECO:0000313" key="2">
    <source>
        <dbReference type="EMBL" id="RKN85476.1"/>
    </source>
</evidence>
<organism evidence="2 3">
    <name type="scientific">Paenibacillus ginsengarvi</name>
    <dbReference type="NCBI Taxonomy" id="400777"/>
    <lineage>
        <taxon>Bacteria</taxon>
        <taxon>Bacillati</taxon>
        <taxon>Bacillota</taxon>
        <taxon>Bacilli</taxon>
        <taxon>Bacillales</taxon>
        <taxon>Paenibacillaceae</taxon>
        <taxon>Paenibacillus</taxon>
    </lineage>
</organism>
<dbReference type="RefSeq" id="WP_120746499.1">
    <property type="nucleotide sequence ID" value="NZ_RBAH01000004.1"/>
</dbReference>
<dbReference type="Proteomes" id="UP000282311">
    <property type="component" value="Unassembled WGS sequence"/>
</dbReference>
<evidence type="ECO:0000313" key="3">
    <source>
        <dbReference type="Proteomes" id="UP000282311"/>
    </source>
</evidence>